<proteinExistence type="predicted"/>
<dbReference type="EMBL" id="JBHTMC010000032">
    <property type="protein sequence ID" value="MFD1265276.1"/>
    <property type="molecule type" value="Genomic_DNA"/>
</dbReference>
<dbReference type="Proteomes" id="UP001597158">
    <property type="component" value="Unassembled WGS sequence"/>
</dbReference>
<gene>
    <name evidence="1" type="ORF">ACFQ4M_17020</name>
</gene>
<evidence type="ECO:0000313" key="2">
    <source>
        <dbReference type="Proteomes" id="UP001597158"/>
    </source>
</evidence>
<dbReference type="RefSeq" id="WP_277834300.1">
    <property type="nucleotide sequence ID" value="NZ_JARQZE010000012.1"/>
</dbReference>
<comment type="caution">
    <text evidence="1">The sequence shown here is derived from an EMBL/GenBank/DDBJ whole genome shotgun (WGS) entry which is preliminary data.</text>
</comment>
<accession>A0ABW3WHL1</accession>
<keyword evidence="2" id="KW-1185">Reference proteome</keyword>
<organism evidence="1 2">
    <name type="scientific">Thauera mechernichensis</name>
    <dbReference type="NCBI Taxonomy" id="82788"/>
    <lineage>
        <taxon>Bacteria</taxon>
        <taxon>Pseudomonadati</taxon>
        <taxon>Pseudomonadota</taxon>
        <taxon>Betaproteobacteria</taxon>
        <taxon>Rhodocyclales</taxon>
        <taxon>Zoogloeaceae</taxon>
        <taxon>Thauera</taxon>
    </lineage>
</organism>
<reference evidence="2" key="1">
    <citation type="journal article" date="2019" name="Int. J. Syst. Evol. Microbiol.">
        <title>The Global Catalogue of Microorganisms (GCM) 10K type strain sequencing project: providing services to taxonomists for standard genome sequencing and annotation.</title>
        <authorList>
            <consortium name="The Broad Institute Genomics Platform"/>
            <consortium name="The Broad Institute Genome Sequencing Center for Infectious Disease"/>
            <person name="Wu L."/>
            <person name="Ma J."/>
        </authorList>
    </citation>
    <scope>NUCLEOTIDE SEQUENCE [LARGE SCALE GENOMIC DNA]</scope>
    <source>
        <strain evidence="2">CCUG 48884</strain>
    </source>
</reference>
<evidence type="ECO:0000313" key="1">
    <source>
        <dbReference type="EMBL" id="MFD1265276.1"/>
    </source>
</evidence>
<protein>
    <submittedName>
        <fullName evidence="1">Uncharacterized protein</fullName>
    </submittedName>
</protein>
<name>A0ABW3WHL1_9RHOO</name>
<sequence length="169" mass="18963">MSSNNGVANLLSNIREREAAKAEQMKIAAQIAAVPDSQFDDHPEVKRHRERVALLERRSELTEDPSQRRRLAEAIAAMRLELVERSADVTNAAIDDLADDPITFRRAFAATEEARRLTCVITAAEAALGDLNRKFNGRSPQLDQLRAARSELDRLLRRLKREHLGISGK</sequence>